<dbReference type="AlphaFoldDB" id="A0AAC9MUD7"/>
<dbReference type="EMBL" id="CP017019">
    <property type="protein sequence ID" value="AOQ24643.1"/>
    <property type="molecule type" value="Genomic_DNA"/>
</dbReference>
<dbReference type="EMBL" id="VCDX01000006">
    <property type="protein sequence ID" value="TYL12746.1"/>
    <property type="molecule type" value="Genomic_DNA"/>
</dbReference>
<accession>A0AAC9MUD7</accession>
<gene>
    <name evidence="1" type="ORF">Maut_02215</name>
    <name evidence="2" type="ORF">MTAT_19880</name>
</gene>
<reference evidence="1 3" key="1">
    <citation type="submission" date="2016-08" db="EMBL/GenBank/DDBJ databases">
        <title>Moorella thermoacetica DSM 103132.</title>
        <authorList>
            <person name="Jendresen C.B."/>
            <person name="Redl S.M."/>
            <person name="Jensen T.O."/>
            <person name="Nielsen A.T."/>
        </authorList>
    </citation>
    <scope>NUCLEOTIDE SEQUENCE [LARGE SCALE GENOMIC DNA]</scope>
    <source>
        <strain evidence="1 3">DSM 103132</strain>
    </source>
</reference>
<evidence type="ECO:0000313" key="2">
    <source>
        <dbReference type="EMBL" id="TYL12746.1"/>
    </source>
</evidence>
<dbReference type="Proteomes" id="UP000322283">
    <property type="component" value="Unassembled WGS sequence"/>
</dbReference>
<evidence type="ECO:0000313" key="1">
    <source>
        <dbReference type="EMBL" id="AOQ24643.1"/>
    </source>
</evidence>
<sequence length="131" mass="15389">MLKSIRFIMVKEVFKAGRGRTIQSVNLMSVEDIINRLAKVAINPAITNKRSLYKLWDITQKIKNAGADYFFCKIILALAQNYKCPEELLIQIMLDKYSYETWTMAIVSKAMETLEFKQLIHRYRRNEHIKA</sequence>
<organism evidence="1 3">
    <name type="scientific">Neomoorella thermoacetica</name>
    <name type="common">Clostridium thermoaceticum</name>
    <dbReference type="NCBI Taxonomy" id="1525"/>
    <lineage>
        <taxon>Bacteria</taxon>
        <taxon>Bacillati</taxon>
        <taxon>Bacillota</taxon>
        <taxon>Clostridia</taxon>
        <taxon>Neomoorellales</taxon>
        <taxon>Neomoorellaceae</taxon>
        <taxon>Neomoorella</taxon>
    </lineage>
</organism>
<keyword evidence="4" id="KW-1185">Reference proteome</keyword>
<name>A0AAC9MUD7_NEOTH</name>
<evidence type="ECO:0000313" key="4">
    <source>
        <dbReference type="Proteomes" id="UP000322283"/>
    </source>
</evidence>
<evidence type="ECO:0000313" key="3">
    <source>
        <dbReference type="Proteomes" id="UP000094598"/>
    </source>
</evidence>
<protein>
    <submittedName>
        <fullName evidence="1">Uncharacterized protein</fullName>
    </submittedName>
</protein>
<dbReference type="Proteomes" id="UP000094598">
    <property type="component" value="Chromosome"/>
</dbReference>
<reference evidence="2 4" key="2">
    <citation type="submission" date="2019-05" db="EMBL/GenBank/DDBJ databases">
        <title>Genome sequence of Moorella thermoacetica ATCC 33924.</title>
        <authorList>
            <person name="Poehlein A."/>
            <person name="Bengelsdorf F.R."/>
            <person name="Duerre P."/>
            <person name="Daniel R."/>
        </authorList>
    </citation>
    <scope>NUCLEOTIDE SEQUENCE [LARGE SCALE GENOMIC DNA]</scope>
    <source>
        <strain evidence="2 4">ATCC 33924</strain>
    </source>
</reference>
<proteinExistence type="predicted"/>